<reference evidence="1" key="2">
    <citation type="submission" date="2014-06" db="EMBL/GenBank/DDBJ databases">
        <title>Draft genome sequence of Clostridium ramosum(DSM 1402).</title>
        <authorList>
            <person name="Sudarsanam P."/>
            <person name="Ley R."/>
            <person name="Guruge J."/>
            <person name="Turnbaugh P.J."/>
            <person name="Mahowald M."/>
            <person name="Liep D."/>
            <person name="Gordon J."/>
        </authorList>
    </citation>
    <scope>NUCLEOTIDE SEQUENCE</scope>
    <source>
        <strain evidence="1">DSM 1402</strain>
    </source>
</reference>
<name>B0N446_9FIRM</name>
<dbReference type="HOGENOM" id="CLU_068870_0_0_9"/>
<gene>
    <name evidence="1" type="ORF">CLORAM_01215</name>
</gene>
<dbReference type="EMBL" id="ABFX02000004">
    <property type="protein sequence ID" value="EDS19218.1"/>
    <property type="molecule type" value="Genomic_DNA"/>
</dbReference>
<accession>B0N446</accession>
<protein>
    <submittedName>
        <fullName evidence="1">Pentapeptide repeat protein</fullName>
    </submittedName>
</protein>
<proteinExistence type="predicted"/>
<evidence type="ECO:0000313" key="2">
    <source>
        <dbReference type="Proteomes" id="UP000005798"/>
    </source>
</evidence>
<dbReference type="SUPFAM" id="SSF141571">
    <property type="entry name" value="Pentapeptide repeat-like"/>
    <property type="match status" value="1"/>
</dbReference>
<sequence>MKIGSSSFILEDIMNKLSGLKTDCCGCRGFCCRALFFFKSDGFPYDKPAKRNCKNLLADYRCKIHDQLEIVNYYGCINYDCLGAGQKTALFKEDDQLLFEVFEVMVQLHEILWYLYVGKNFVQSQRLNEQLETYYQMIESLTYLDAEEILALDLNKYRQLVNPLLQEVYCQMNKDIQIKPLQARKTVLNRADFMGCDLHEKDLRGQDFKGAFLIGANLSNCDLCGVNFLGSDVRKMDIRNSDLSKSLFLTPAQISACVINRYTKLPEYIGY</sequence>
<dbReference type="AlphaFoldDB" id="B0N446"/>
<evidence type="ECO:0000313" key="1">
    <source>
        <dbReference type="EMBL" id="EDS19218.1"/>
    </source>
</evidence>
<reference evidence="1" key="1">
    <citation type="submission" date="2007-11" db="EMBL/GenBank/DDBJ databases">
        <authorList>
            <person name="Fulton L."/>
            <person name="Clifton S."/>
            <person name="Fulton B."/>
            <person name="Xu J."/>
            <person name="Minx P."/>
            <person name="Pepin K.H."/>
            <person name="Johnson M."/>
            <person name="Thiruvilangam P."/>
            <person name="Bhonagiri V."/>
            <person name="Nash W.E."/>
            <person name="Mardis E.R."/>
            <person name="Wilson R.K."/>
        </authorList>
    </citation>
    <scope>NUCLEOTIDE SEQUENCE [LARGE SCALE GENOMIC DNA]</scope>
    <source>
        <strain evidence="1">DSM 1402</strain>
    </source>
</reference>
<dbReference type="Gene3D" id="2.160.20.80">
    <property type="entry name" value="E3 ubiquitin-protein ligase SopA"/>
    <property type="match status" value="1"/>
</dbReference>
<dbReference type="InterPro" id="IPR001646">
    <property type="entry name" value="5peptide_repeat"/>
</dbReference>
<comment type="caution">
    <text evidence="1">The sequence shown here is derived from an EMBL/GenBank/DDBJ whole genome shotgun (WGS) entry which is preliminary data.</text>
</comment>
<dbReference type="Pfam" id="PF00805">
    <property type="entry name" value="Pentapeptide"/>
    <property type="match status" value="1"/>
</dbReference>
<keyword evidence="2" id="KW-1185">Reference proteome</keyword>
<organism evidence="1 2">
    <name type="scientific">Thomasclavelia ramosa DSM 1402</name>
    <dbReference type="NCBI Taxonomy" id="445974"/>
    <lineage>
        <taxon>Bacteria</taxon>
        <taxon>Bacillati</taxon>
        <taxon>Bacillota</taxon>
        <taxon>Erysipelotrichia</taxon>
        <taxon>Erysipelotrichales</taxon>
        <taxon>Coprobacillaceae</taxon>
        <taxon>Thomasclavelia</taxon>
    </lineage>
</organism>
<dbReference type="Proteomes" id="UP000005798">
    <property type="component" value="Unassembled WGS sequence"/>
</dbReference>
<dbReference type="eggNOG" id="COG1357">
    <property type="taxonomic scope" value="Bacteria"/>
</dbReference>